<dbReference type="EMBL" id="HACA01017923">
    <property type="protein sequence ID" value="CDW35284.1"/>
    <property type="molecule type" value="Transcribed_RNA"/>
</dbReference>
<feature type="non-terminal residue" evidence="1">
    <location>
        <position position="1"/>
    </location>
</feature>
<name>A0A0K2UAM3_LEPSM</name>
<sequence length="58" mass="6594">KNISDLLTSVDLLEHLNFVPISKLIDSRIVIKAAKLLFSILEYYSLENLGSLQKSLIY</sequence>
<reference evidence="1" key="1">
    <citation type="submission" date="2014-05" db="EMBL/GenBank/DDBJ databases">
        <authorList>
            <person name="Chronopoulou M."/>
        </authorList>
    </citation>
    <scope>NUCLEOTIDE SEQUENCE</scope>
    <source>
        <tissue evidence="1">Whole organism</tissue>
    </source>
</reference>
<organism evidence="1">
    <name type="scientific">Lepeophtheirus salmonis</name>
    <name type="common">Salmon louse</name>
    <name type="synonym">Caligus salmonis</name>
    <dbReference type="NCBI Taxonomy" id="72036"/>
    <lineage>
        <taxon>Eukaryota</taxon>
        <taxon>Metazoa</taxon>
        <taxon>Ecdysozoa</taxon>
        <taxon>Arthropoda</taxon>
        <taxon>Crustacea</taxon>
        <taxon>Multicrustacea</taxon>
        <taxon>Hexanauplia</taxon>
        <taxon>Copepoda</taxon>
        <taxon>Siphonostomatoida</taxon>
        <taxon>Caligidae</taxon>
        <taxon>Lepeophtheirus</taxon>
    </lineage>
</organism>
<accession>A0A0K2UAM3</accession>
<proteinExistence type="predicted"/>
<evidence type="ECO:0000313" key="1">
    <source>
        <dbReference type="EMBL" id="CDW35284.1"/>
    </source>
</evidence>
<protein>
    <submittedName>
        <fullName evidence="1">Uncharacterized protein</fullName>
    </submittedName>
</protein>
<dbReference type="AlphaFoldDB" id="A0A0K2UAM3"/>